<feature type="chain" id="PRO_5034191544" description="Protein CyaE" evidence="4">
    <location>
        <begin position="25"/>
        <end position="501"/>
    </location>
</feature>
<evidence type="ECO:0000256" key="4">
    <source>
        <dbReference type="SAM" id="SignalP"/>
    </source>
</evidence>
<keyword evidence="5" id="KW-1185">Reference proteome</keyword>
<dbReference type="Pfam" id="PF02321">
    <property type="entry name" value="OEP"/>
    <property type="match status" value="2"/>
</dbReference>
<dbReference type="InterPro" id="IPR010131">
    <property type="entry name" value="MdtP/NodT-like"/>
</dbReference>
<dbReference type="GO" id="GO:0015562">
    <property type="term" value="F:efflux transmembrane transporter activity"/>
    <property type="evidence" value="ECO:0007669"/>
    <property type="project" value="InterPro"/>
</dbReference>
<dbReference type="SUPFAM" id="SSF56954">
    <property type="entry name" value="Outer membrane efflux proteins (OEP)"/>
    <property type="match status" value="1"/>
</dbReference>
<accession>A0A8B6X4B7</accession>
<dbReference type="PROSITE" id="PS51257">
    <property type="entry name" value="PROKAR_LIPOPROTEIN"/>
    <property type="match status" value="1"/>
</dbReference>
<dbReference type="PANTHER" id="PTHR30203:SF29">
    <property type="entry name" value="PROTEIN CYAE"/>
    <property type="match status" value="1"/>
</dbReference>
<dbReference type="InterPro" id="IPR003423">
    <property type="entry name" value="OMP_efflux"/>
</dbReference>
<comment type="similarity">
    <text evidence="1 2">Belongs to the outer membrane factor (OMF) (TC 1.B.17) family.</text>
</comment>
<evidence type="ECO:0000256" key="2">
    <source>
        <dbReference type="PIRNR" id="PIRNR001892"/>
    </source>
</evidence>
<name>A0A8B6X4B7_9BURK</name>
<evidence type="ECO:0000313" key="6">
    <source>
        <dbReference type="RefSeq" id="WP_028311483.1"/>
    </source>
</evidence>
<evidence type="ECO:0000313" key="5">
    <source>
        <dbReference type="Proteomes" id="UP000675920"/>
    </source>
</evidence>
<dbReference type="GO" id="GO:0031640">
    <property type="term" value="P:killing of cells of another organism"/>
    <property type="evidence" value="ECO:0007669"/>
    <property type="project" value="UniProtKB-KW"/>
</dbReference>
<dbReference type="AlphaFoldDB" id="A0A8B6X4B7"/>
<organism evidence="5 6">
    <name type="scientific">Derxia gummosa DSM 723</name>
    <dbReference type="NCBI Taxonomy" id="1121388"/>
    <lineage>
        <taxon>Bacteria</taxon>
        <taxon>Pseudomonadati</taxon>
        <taxon>Pseudomonadota</taxon>
        <taxon>Betaproteobacteria</taxon>
        <taxon>Burkholderiales</taxon>
        <taxon>Alcaligenaceae</taxon>
        <taxon>Derxia</taxon>
    </lineage>
</organism>
<evidence type="ECO:0000256" key="1">
    <source>
        <dbReference type="ARBA" id="ARBA00007613"/>
    </source>
</evidence>
<keyword evidence="2" id="KW-0998">Cell outer membrane</keyword>
<keyword evidence="2" id="KW-0472">Membrane</keyword>
<feature type="region of interest" description="Disordered" evidence="3">
    <location>
        <begin position="35"/>
        <end position="64"/>
    </location>
</feature>
<comment type="subcellular location">
    <subcellularLocation>
        <location evidence="2">Cell outer membrane</location>
        <topology evidence="2">Peripheral membrane protein</topology>
    </subcellularLocation>
</comment>
<sequence>MRANPLPLLALLLGACASDPYALAPLSAERPWPLPLPPAAPPTDLLAPPGTKPATAPAPAPVVPTAAPAREPAALAADAVADRELTLPELIDLAQRHNPATRAAWERARAAAAGVGLVESSYLPQLSVQVIAGMQRTPLPIPDRLVPKGYFTSDTRELLPALAVEWLLFDFGRRAGAERAARETAFVANVAFTGEHQRLIHAVTRDYLALVAARGRQRAAVRAVEAAGTDLAAVDARRERGLATVVDQAKARRQSARATLGLARADGALRQARTDLLASLGLPPATPLRVREDDDAPLPALPVTDLDGLLADALQRRPDLLASLGRERAAEARLDLARADEGPTLALAGRVFQNLGALRADDGPWASVNRSGNALLLRFSLPLSDGGRRDSRIAAARAEVEAARAEHDHAIDAAAREIGAARESLRTALAEYEAAVALADAARIARDAAQEAWLRGVGNHTSLIDADNSLAQADSAVEDARAAARLAAATLAFTTGAAGQP</sequence>
<keyword evidence="2" id="KW-0813">Transport</keyword>
<dbReference type="InterPro" id="IPR028351">
    <property type="entry name" value="CyaE"/>
</dbReference>
<reference evidence="6" key="1">
    <citation type="journal article" date="1999" name="J. Mol. Biol.">
        <title>Alignment and structure prediction of divergent protein families: periplasmic and outer membrane proteins of bacterial efflux pumps.</title>
        <authorList>
            <person name="Johnson J.M."/>
            <person name="Church G.M."/>
        </authorList>
    </citation>
    <scope>NUCLEOTIDE SEQUENCE</scope>
</reference>
<protein>
    <recommendedName>
        <fullName evidence="2">Protein CyaE</fullName>
    </recommendedName>
</protein>
<keyword evidence="2" id="KW-0204">Cytolysis</keyword>
<dbReference type="RefSeq" id="WP_028311483.1">
    <property type="nucleotide sequence ID" value="NZ_AXWS01000013.1"/>
</dbReference>
<reference evidence="6" key="2">
    <citation type="submission" date="2025-08" db="UniProtKB">
        <authorList>
            <consortium name="RefSeq"/>
        </authorList>
    </citation>
    <scope>IDENTIFICATION</scope>
</reference>
<comment type="function">
    <text evidence="2">CyaE is necessary for transport of calmodulin-sensitive adenylate cyclase-hemolysin (cyclolysin).</text>
</comment>
<dbReference type="Proteomes" id="UP000675920">
    <property type="component" value="Unplaced"/>
</dbReference>
<dbReference type="OrthoDB" id="8553524at2"/>
<keyword evidence="4" id="KW-0732">Signal</keyword>
<dbReference type="Gene3D" id="1.20.1600.10">
    <property type="entry name" value="Outer membrane efflux proteins (OEP)"/>
    <property type="match status" value="1"/>
</dbReference>
<feature type="signal peptide" evidence="4">
    <location>
        <begin position="1"/>
        <end position="24"/>
    </location>
</feature>
<feature type="compositionally biased region" description="Low complexity" evidence="3">
    <location>
        <begin position="42"/>
        <end position="55"/>
    </location>
</feature>
<dbReference type="PANTHER" id="PTHR30203">
    <property type="entry name" value="OUTER MEMBRANE CATION EFFLUX PROTEIN"/>
    <property type="match status" value="1"/>
</dbReference>
<dbReference type="GO" id="GO:0009279">
    <property type="term" value="C:cell outer membrane"/>
    <property type="evidence" value="ECO:0007669"/>
    <property type="project" value="UniProtKB-SubCell"/>
</dbReference>
<dbReference type="PIRSF" id="PIRSF001892">
    <property type="entry name" value="CyaE"/>
    <property type="match status" value="1"/>
</dbReference>
<proteinExistence type="inferred from homology"/>
<evidence type="ECO:0000256" key="3">
    <source>
        <dbReference type="SAM" id="MobiDB-lite"/>
    </source>
</evidence>
<keyword evidence="2" id="KW-0354">Hemolysis</keyword>